<evidence type="ECO:0000313" key="2">
    <source>
        <dbReference type="EMBL" id="SPD03939.1"/>
    </source>
</evidence>
<gene>
    <name evidence="2" type="ORF">FSB_LOCUS31821</name>
</gene>
<feature type="compositionally biased region" description="Polar residues" evidence="1">
    <location>
        <begin position="68"/>
        <end position="78"/>
    </location>
</feature>
<evidence type="ECO:0000256" key="1">
    <source>
        <dbReference type="SAM" id="MobiDB-lite"/>
    </source>
</evidence>
<sequence length="78" mass="8558">MTEMFERTLSASKAEILKAVANNRDEIVEDGEPTTETRVSKAMNQQPDKGVEGDEPTTESVEGDEPTTESVEGMNQQL</sequence>
<feature type="region of interest" description="Disordered" evidence="1">
    <location>
        <begin position="25"/>
        <end position="78"/>
    </location>
</feature>
<organism evidence="2">
    <name type="scientific">Fagus sylvatica</name>
    <name type="common">Beechnut</name>
    <dbReference type="NCBI Taxonomy" id="28930"/>
    <lineage>
        <taxon>Eukaryota</taxon>
        <taxon>Viridiplantae</taxon>
        <taxon>Streptophyta</taxon>
        <taxon>Embryophyta</taxon>
        <taxon>Tracheophyta</taxon>
        <taxon>Spermatophyta</taxon>
        <taxon>Magnoliopsida</taxon>
        <taxon>eudicotyledons</taxon>
        <taxon>Gunneridae</taxon>
        <taxon>Pentapetalae</taxon>
        <taxon>rosids</taxon>
        <taxon>fabids</taxon>
        <taxon>Fagales</taxon>
        <taxon>Fagaceae</taxon>
        <taxon>Fagus</taxon>
    </lineage>
</organism>
<dbReference type="EMBL" id="OIVN01002471">
    <property type="protein sequence ID" value="SPD03939.1"/>
    <property type="molecule type" value="Genomic_DNA"/>
</dbReference>
<accession>A0A2N9GX31</accession>
<proteinExistence type="predicted"/>
<protein>
    <submittedName>
        <fullName evidence="2">Uncharacterized protein</fullName>
    </submittedName>
</protein>
<reference evidence="2" key="1">
    <citation type="submission" date="2018-02" db="EMBL/GenBank/DDBJ databases">
        <authorList>
            <person name="Cohen D.B."/>
            <person name="Kent A.D."/>
        </authorList>
    </citation>
    <scope>NUCLEOTIDE SEQUENCE</scope>
</reference>
<name>A0A2N9GX31_FAGSY</name>
<dbReference type="AlphaFoldDB" id="A0A2N9GX31"/>
<feature type="compositionally biased region" description="Acidic residues" evidence="1">
    <location>
        <begin position="53"/>
        <end position="67"/>
    </location>
</feature>
<feature type="compositionally biased region" description="Polar residues" evidence="1">
    <location>
        <begin position="34"/>
        <end position="47"/>
    </location>
</feature>